<name>A0ABQ1Q6U8_9ACTN</name>
<feature type="domain" description="LysR substrate-binding" evidence="5">
    <location>
        <begin position="2"/>
        <end position="129"/>
    </location>
</feature>
<dbReference type="RefSeq" id="WP_229721460.1">
    <property type="nucleotide sequence ID" value="NZ_BMCK01000002.1"/>
</dbReference>
<dbReference type="Pfam" id="PF03466">
    <property type="entry name" value="LysR_substrate"/>
    <property type="match status" value="1"/>
</dbReference>
<evidence type="ECO:0000313" key="6">
    <source>
        <dbReference type="EMBL" id="GGD15682.1"/>
    </source>
</evidence>
<reference evidence="7" key="1">
    <citation type="journal article" date="2019" name="Int. J. Syst. Evol. Microbiol.">
        <title>The Global Catalogue of Microorganisms (GCM) 10K type strain sequencing project: providing services to taxonomists for standard genome sequencing and annotation.</title>
        <authorList>
            <consortium name="The Broad Institute Genomics Platform"/>
            <consortium name="The Broad Institute Genome Sequencing Center for Infectious Disease"/>
            <person name="Wu L."/>
            <person name="Ma J."/>
        </authorList>
    </citation>
    <scope>NUCLEOTIDE SEQUENCE [LARGE SCALE GENOMIC DNA]</scope>
    <source>
        <strain evidence="7">CCM 7403</strain>
    </source>
</reference>
<accession>A0ABQ1Q6U8</accession>
<evidence type="ECO:0000256" key="3">
    <source>
        <dbReference type="ARBA" id="ARBA00023125"/>
    </source>
</evidence>
<dbReference type="SUPFAM" id="SSF53850">
    <property type="entry name" value="Periplasmic binding protein-like II"/>
    <property type="match status" value="1"/>
</dbReference>
<protein>
    <recommendedName>
        <fullName evidence="5">LysR substrate-binding domain-containing protein</fullName>
    </recommendedName>
</protein>
<comment type="similarity">
    <text evidence="1">Belongs to the LysR transcriptional regulatory family.</text>
</comment>
<proteinExistence type="inferred from homology"/>
<keyword evidence="7" id="KW-1185">Reference proteome</keyword>
<evidence type="ECO:0000256" key="4">
    <source>
        <dbReference type="ARBA" id="ARBA00023163"/>
    </source>
</evidence>
<dbReference type="Gene3D" id="3.40.190.10">
    <property type="entry name" value="Periplasmic binding protein-like II"/>
    <property type="match status" value="2"/>
</dbReference>
<keyword evidence="3" id="KW-0238">DNA-binding</keyword>
<organism evidence="6 7">
    <name type="scientific">Nocardioides daphniae</name>
    <dbReference type="NCBI Taxonomy" id="402297"/>
    <lineage>
        <taxon>Bacteria</taxon>
        <taxon>Bacillati</taxon>
        <taxon>Actinomycetota</taxon>
        <taxon>Actinomycetes</taxon>
        <taxon>Propionibacteriales</taxon>
        <taxon>Nocardioidaceae</taxon>
        <taxon>Nocardioides</taxon>
    </lineage>
</organism>
<keyword evidence="2" id="KW-0805">Transcription regulation</keyword>
<dbReference type="InterPro" id="IPR005119">
    <property type="entry name" value="LysR_subst-bd"/>
</dbReference>
<comment type="caution">
    <text evidence="6">The sequence shown here is derived from an EMBL/GenBank/DDBJ whole genome shotgun (WGS) entry which is preliminary data.</text>
</comment>
<keyword evidence="4" id="KW-0804">Transcription</keyword>
<evidence type="ECO:0000256" key="1">
    <source>
        <dbReference type="ARBA" id="ARBA00009437"/>
    </source>
</evidence>
<dbReference type="PANTHER" id="PTHR30346:SF0">
    <property type="entry name" value="HCA OPERON TRANSCRIPTIONAL ACTIVATOR HCAR"/>
    <property type="match status" value="1"/>
</dbReference>
<dbReference type="EMBL" id="BMCK01000002">
    <property type="protein sequence ID" value="GGD15682.1"/>
    <property type="molecule type" value="Genomic_DNA"/>
</dbReference>
<gene>
    <name evidence="6" type="ORF">GCM10007231_13390</name>
</gene>
<evidence type="ECO:0000259" key="5">
    <source>
        <dbReference type="Pfam" id="PF03466"/>
    </source>
</evidence>
<evidence type="ECO:0000256" key="2">
    <source>
        <dbReference type="ARBA" id="ARBA00023015"/>
    </source>
</evidence>
<dbReference type="PANTHER" id="PTHR30346">
    <property type="entry name" value="TRANSCRIPTIONAL DUAL REGULATOR HCAR-RELATED"/>
    <property type="match status" value="1"/>
</dbReference>
<evidence type="ECO:0000313" key="7">
    <source>
        <dbReference type="Proteomes" id="UP000630594"/>
    </source>
</evidence>
<sequence length="303" mass="31628">MLPQLVSAFTQRHPEARLEVHELTQDQLTSRLESGDLDLAIMYDLDLAATWAHGTLAHLRPRVVLPATHRLAEDAGPVDLSHLRKDPMVLLDAPPSGSHAHDCCARAGFTPRVAYRTRTYETARSFVSRVLAPAGGVVGMTPAEVAVLDDPATEVATAWGAQPGELFVVRPDGLLLARGAAGGLRTTVDALATGRAVAPSTDDQSDATVVSSAVVSSAVVSSAVVSSAVVSSAVVEEAAFEQAPEQDPAEAAREAIWLALSEGLDAVAADDRDGFLTRLALLLGDSAGESDFAEAVALAQSIR</sequence>
<dbReference type="Proteomes" id="UP000630594">
    <property type="component" value="Unassembled WGS sequence"/>
</dbReference>